<protein>
    <submittedName>
        <fullName evidence="2">Fimbrial protein</fullName>
    </submittedName>
</protein>
<evidence type="ECO:0000313" key="2">
    <source>
        <dbReference type="EMBL" id="VFS45038.1"/>
    </source>
</evidence>
<sequence>MKKLFHLIMAVLVMTVISVLSAKAQAQPQVRDITGDTCRNAGILFTSVAEADKSLNLSSAFVSSNVVEYTYTTSWQGSMTCTYGNIGIGGLAQDHLYYFTAFNDAPVYLHFNKANSESSYWIKLTSTITGNTKVNVNGIVGIHSLAYQTEYTLRAELLTAAPAGVENYTKTTSSGALTVIPAVMSGSGSGSDGWALFDRRNYARRAWDNMMAETPRKSWSTSDFLAYEKLTIQFDPKETTCNMTRDMSVKLPPAPYNILKKNGRAEGADFTIPLRCGNLAGIKSSTRNVQAWLSSNDLLSTDSSYQIMVNAETTAGGSGYSYP</sequence>
<evidence type="ECO:0000313" key="3">
    <source>
        <dbReference type="Proteomes" id="UP000351155"/>
    </source>
</evidence>
<feature type="signal peptide" evidence="1">
    <location>
        <begin position="1"/>
        <end position="26"/>
    </location>
</feature>
<keyword evidence="1" id="KW-0732">Signal</keyword>
<gene>
    <name evidence="2" type="primary">yehA_2</name>
    <name evidence="2" type="ORF">NCTC12126_06355</name>
</gene>
<dbReference type="AlphaFoldDB" id="A0A484Z9L9"/>
<dbReference type="Proteomes" id="UP000351155">
    <property type="component" value="Unassembled WGS sequence"/>
</dbReference>
<evidence type="ECO:0000256" key="1">
    <source>
        <dbReference type="SAM" id="SignalP"/>
    </source>
</evidence>
<dbReference type="EMBL" id="CAADIW010000086">
    <property type="protein sequence ID" value="VFS45038.1"/>
    <property type="molecule type" value="Genomic_DNA"/>
</dbReference>
<proteinExistence type="predicted"/>
<name>A0A484Z9L9_9ENTR</name>
<organism evidence="2 3">
    <name type="scientific">Enterobacter cancerogenus</name>
    <dbReference type="NCBI Taxonomy" id="69218"/>
    <lineage>
        <taxon>Bacteria</taxon>
        <taxon>Pseudomonadati</taxon>
        <taxon>Pseudomonadota</taxon>
        <taxon>Gammaproteobacteria</taxon>
        <taxon>Enterobacterales</taxon>
        <taxon>Enterobacteriaceae</taxon>
        <taxon>Enterobacter</taxon>
        <taxon>Enterobacter cloacae complex</taxon>
    </lineage>
</organism>
<feature type="chain" id="PRO_5019736180" evidence="1">
    <location>
        <begin position="27"/>
        <end position="323"/>
    </location>
</feature>
<accession>A0A484Z9L9</accession>
<reference evidence="2 3" key="1">
    <citation type="submission" date="2019-03" db="EMBL/GenBank/DDBJ databases">
        <authorList>
            <consortium name="Pathogen Informatics"/>
        </authorList>
    </citation>
    <scope>NUCLEOTIDE SEQUENCE [LARGE SCALE GENOMIC DNA]</scope>
    <source>
        <strain evidence="2 3">NCTC12126</strain>
    </source>
</reference>